<organism evidence="1 2">
    <name type="scientific">Mycena pura</name>
    <dbReference type="NCBI Taxonomy" id="153505"/>
    <lineage>
        <taxon>Eukaryota</taxon>
        <taxon>Fungi</taxon>
        <taxon>Dikarya</taxon>
        <taxon>Basidiomycota</taxon>
        <taxon>Agaricomycotina</taxon>
        <taxon>Agaricomycetes</taxon>
        <taxon>Agaricomycetidae</taxon>
        <taxon>Agaricales</taxon>
        <taxon>Marasmiineae</taxon>
        <taxon>Mycenaceae</taxon>
        <taxon>Mycena</taxon>
    </lineage>
</organism>
<sequence>MPPNPGPCWEFFYQWPKENQHHHIAYCLGCIRHHRALKERLQWDEVAFSHSRTEIALKAGKKPRKPKNFFPRSLALLFGGQVANPVGKFHQKQFTREALIFSPRRRAMRKLMMGHSEINGY</sequence>
<reference evidence="1" key="1">
    <citation type="submission" date="2023-03" db="EMBL/GenBank/DDBJ databases">
        <title>Massive genome expansion in bonnet fungi (Mycena s.s.) driven by repeated elements and novel gene families across ecological guilds.</title>
        <authorList>
            <consortium name="Lawrence Berkeley National Laboratory"/>
            <person name="Harder C.B."/>
            <person name="Miyauchi S."/>
            <person name="Viragh M."/>
            <person name="Kuo A."/>
            <person name="Thoen E."/>
            <person name="Andreopoulos B."/>
            <person name="Lu D."/>
            <person name="Skrede I."/>
            <person name="Drula E."/>
            <person name="Henrissat B."/>
            <person name="Morin E."/>
            <person name="Kohler A."/>
            <person name="Barry K."/>
            <person name="LaButti K."/>
            <person name="Morin E."/>
            <person name="Salamov A."/>
            <person name="Lipzen A."/>
            <person name="Mereny Z."/>
            <person name="Hegedus B."/>
            <person name="Baldrian P."/>
            <person name="Stursova M."/>
            <person name="Weitz H."/>
            <person name="Taylor A."/>
            <person name="Grigoriev I.V."/>
            <person name="Nagy L.G."/>
            <person name="Martin F."/>
            <person name="Kauserud H."/>
        </authorList>
    </citation>
    <scope>NUCLEOTIDE SEQUENCE</scope>
    <source>
        <strain evidence="1">9144</strain>
    </source>
</reference>
<dbReference type="EMBL" id="JARJCW010000012">
    <property type="protein sequence ID" value="KAJ7218538.1"/>
    <property type="molecule type" value="Genomic_DNA"/>
</dbReference>
<name>A0AAD6YGF6_9AGAR</name>
<dbReference type="Proteomes" id="UP001219525">
    <property type="component" value="Unassembled WGS sequence"/>
</dbReference>
<gene>
    <name evidence="1" type="ORF">GGX14DRAFT_390303</name>
</gene>
<evidence type="ECO:0000313" key="1">
    <source>
        <dbReference type="EMBL" id="KAJ7218538.1"/>
    </source>
</evidence>
<protein>
    <submittedName>
        <fullName evidence="1">Uncharacterized protein</fullName>
    </submittedName>
</protein>
<accession>A0AAD6YGF6</accession>
<proteinExistence type="predicted"/>
<comment type="caution">
    <text evidence="1">The sequence shown here is derived from an EMBL/GenBank/DDBJ whole genome shotgun (WGS) entry which is preliminary data.</text>
</comment>
<evidence type="ECO:0000313" key="2">
    <source>
        <dbReference type="Proteomes" id="UP001219525"/>
    </source>
</evidence>
<dbReference type="AlphaFoldDB" id="A0AAD6YGF6"/>
<keyword evidence="2" id="KW-1185">Reference proteome</keyword>